<keyword evidence="7 9" id="KW-0413">Isomerase</keyword>
<evidence type="ECO:0000256" key="1">
    <source>
        <dbReference type="ARBA" id="ARBA00000971"/>
    </source>
</evidence>
<dbReference type="InterPro" id="IPR037041">
    <property type="entry name" value="Trigger_fac_C_sf"/>
</dbReference>
<dbReference type="Pfam" id="PF05697">
    <property type="entry name" value="Trigger_N"/>
    <property type="match status" value="1"/>
</dbReference>
<dbReference type="InterPro" id="IPR036611">
    <property type="entry name" value="Trigger_fac_ribosome-bd_sf"/>
</dbReference>
<dbReference type="GO" id="GO:0003755">
    <property type="term" value="F:peptidyl-prolyl cis-trans isomerase activity"/>
    <property type="evidence" value="ECO:0007669"/>
    <property type="project" value="UniProtKB-UniRule"/>
</dbReference>
<evidence type="ECO:0000256" key="8">
    <source>
        <dbReference type="ARBA" id="ARBA00029986"/>
    </source>
</evidence>
<protein>
    <recommendedName>
        <fullName evidence="4 9">Trigger factor</fullName>
        <shortName evidence="9">TF</shortName>
        <ecNumber evidence="3 9">5.2.1.8</ecNumber>
    </recommendedName>
    <alternativeName>
        <fullName evidence="8 9">PPIase</fullName>
    </alternativeName>
</protein>
<organism evidence="13">
    <name type="scientific">uncultured Desulfobacterium sp</name>
    <dbReference type="NCBI Taxonomy" id="201089"/>
    <lineage>
        <taxon>Bacteria</taxon>
        <taxon>Pseudomonadati</taxon>
        <taxon>Thermodesulfobacteriota</taxon>
        <taxon>Desulfobacteria</taxon>
        <taxon>Desulfobacterales</taxon>
        <taxon>Desulfobacteriaceae</taxon>
        <taxon>Desulfobacterium</taxon>
        <taxon>environmental samples</taxon>
    </lineage>
</organism>
<keyword evidence="9" id="KW-0963">Cytoplasm</keyword>
<dbReference type="NCBIfam" id="TIGR00115">
    <property type="entry name" value="tig"/>
    <property type="match status" value="1"/>
</dbReference>
<keyword evidence="9 11" id="KW-0132">Cell division</keyword>
<name>E1YD62_9BACT</name>
<evidence type="ECO:0000256" key="10">
    <source>
        <dbReference type="PROSITE-ProRule" id="PRU00277"/>
    </source>
</evidence>
<dbReference type="AlphaFoldDB" id="E1YD62"/>
<dbReference type="InterPro" id="IPR046357">
    <property type="entry name" value="PPIase_dom_sf"/>
</dbReference>
<dbReference type="PROSITE" id="PS50059">
    <property type="entry name" value="FKBP_PPIASE"/>
    <property type="match status" value="1"/>
</dbReference>
<dbReference type="Gene3D" id="3.10.50.40">
    <property type="match status" value="1"/>
</dbReference>
<dbReference type="SUPFAM" id="SSF102735">
    <property type="entry name" value="Trigger factor ribosome-binding domain"/>
    <property type="match status" value="1"/>
</dbReference>
<feature type="domain" description="PPIase FKBP-type" evidence="12">
    <location>
        <begin position="179"/>
        <end position="260"/>
    </location>
</feature>
<dbReference type="GO" id="GO:0044183">
    <property type="term" value="F:protein folding chaperone"/>
    <property type="evidence" value="ECO:0007669"/>
    <property type="project" value="TreeGrafter"/>
</dbReference>
<dbReference type="InterPro" id="IPR001179">
    <property type="entry name" value="PPIase_FKBP_dom"/>
</dbReference>
<dbReference type="GO" id="GO:0043335">
    <property type="term" value="P:protein unfolding"/>
    <property type="evidence" value="ECO:0007669"/>
    <property type="project" value="TreeGrafter"/>
</dbReference>
<dbReference type="PANTHER" id="PTHR30560:SF3">
    <property type="entry name" value="TRIGGER FACTOR-LIKE PROTEIN TIG, CHLOROPLASTIC"/>
    <property type="match status" value="1"/>
</dbReference>
<evidence type="ECO:0000256" key="6">
    <source>
        <dbReference type="ARBA" id="ARBA00023186"/>
    </source>
</evidence>
<comment type="catalytic activity">
    <reaction evidence="1 9 10">
        <text>[protein]-peptidylproline (omega=180) = [protein]-peptidylproline (omega=0)</text>
        <dbReference type="Rhea" id="RHEA:16237"/>
        <dbReference type="Rhea" id="RHEA-COMP:10747"/>
        <dbReference type="Rhea" id="RHEA-COMP:10748"/>
        <dbReference type="ChEBI" id="CHEBI:83833"/>
        <dbReference type="ChEBI" id="CHEBI:83834"/>
        <dbReference type="EC" id="5.2.1.8"/>
    </reaction>
</comment>
<evidence type="ECO:0000256" key="11">
    <source>
        <dbReference type="RuleBase" id="RU003914"/>
    </source>
</evidence>
<evidence type="ECO:0000259" key="12">
    <source>
        <dbReference type="PROSITE" id="PS50059"/>
    </source>
</evidence>
<comment type="domain">
    <text evidence="9">Consists of 3 domains; the N-terminus binds the ribosome, the middle domain has PPIase activity, while the C-terminus has intrinsic chaperone activity on its own.</text>
</comment>
<dbReference type="InterPro" id="IPR008880">
    <property type="entry name" value="Trigger_fac_C"/>
</dbReference>
<dbReference type="Gene3D" id="1.10.3120.10">
    <property type="entry name" value="Trigger factor, C-terminal domain"/>
    <property type="match status" value="1"/>
</dbReference>
<keyword evidence="9 11" id="KW-0131">Cell cycle</keyword>
<keyword evidence="5 9" id="KW-0697">Rotamase</keyword>
<comment type="subcellular location">
    <subcellularLocation>
        <location evidence="9">Cytoplasm</location>
    </subcellularLocation>
    <text evidence="9">About half TF is bound to the ribosome near the polypeptide exit tunnel while the other half is free in the cytoplasm.</text>
</comment>
<comment type="function">
    <text evidence="9">Involved in protein export. Acts as a chaperone by maintaining the newly synthesized protein in an open conformation. Functions as a peptidyl-prolyl cis-trans isomerase.</text>
</comment>
<dbReference type="EC" id="5.2.1.8" evidence="3 9"/>
<evidence type="ECO:0000256" key="7">
    <source>
        <dbReference type="ARBA" id="ARBA00023235"/>
    </source>
</evidence>
<evidence type="ECO:0000256" key="2">
    <source>
        <dbReference type="ARBA" id="ARBA00005464"/>
    </source>
</evidence>
<proteinExistence type="inferred from homology"/>
<dbReference type="SUPFAM" id="SSF54534">
    <property type="entry name" value="FKBP-like"/>
    <property type="match status" value="1"/>
</dbReference>
<dbReference type="EMBL" id="FR695868">
    <property type="protein sequence ID" value="CBX28506.1"/>
    <property type="molecule type" value="Genomic_DNA"/>
</dbReference>
<dbReference type="InterPro" id="IPR005215">
    <property type="entry name" value="Trig_fac"/>
</dbReference>
<accession>E1YD62</accession>
<dbReference type="GO" id="GO:0015031">
    <property type="term" value="P:protein transport"/>
    <property type="evidence" value="ECO:0007669"/>
    <property type="project" value="UniProtKB-UniRule"/>
</dbReference>
<dbReference type="InterPro" id="IPR008881">
    <property type="entry name" value="Trigger_fac_ribosome-bd_bac"/>
</dbReference>
<dbReference type="Pfam" id="PF05698">
    <property type="entry name" value="Trigger_C"/>
    <property type="match status" value="1"/>
</dbReference>
<evidence type="ECO:0000313" key="13">
    <source>
        <dbReference type="EMBL" id="CBX28506.1"/>
    </source>
</evidence>
<comment type="similarity">
    <text evidence="2 9 11">Belongs to the FKBP-type PPIase family. Tig subfamily.</text>
</comment>
<evidence type="ECO:0000256" key="3">
    <source>
        <dbReference type="ARBA" id="ARBA00013194"/>
    </source>
</evidence>
<dbReference type="Pfam" id="PF00254">
    <property type="entry name" value="FKBP_C"/>
    <property type="match status" value="1"/>
</dbReference>
<dbReference type="Gene3D" id="3.30.70.1050">
    <property type="entry name" value="Trigger factor ribosome-binding domain"/>
    <property type="match status" value="1"/>
</dbReference>
<dbReference type="GO" id="GO:0043022">
    <property type="term" value="F:ribosome binding"/>
    <property type="evidence" value="ECO:0007669"/>
    <property type="project" value="TreeGrafter"/>
</dbReference>
<dbReference type="SUPFAM" id="SSF109998">
    <property type="entry name" value="Triger factor/SurA peptide-binding domain-like"/>
    <property type="match status" value="1"/>
</dbReference>
<dbReference type="HAMAP" id="MF_00303">
    <property type="entry name" value="Trigger_factor_Tig"/>
    <property type="match status" value="1"/>
</dbReference>
<sequence>MFRDKIPHLFLSERNYMEVTIEDISTVKKILHIEVPNDMVMQEINNAYDTLKKTAKLKGFRQGKIPRSVLERYFKKDVHADVSNKLLKDSFIDAVREKNLKIVGDLKIEPVEIDEKSPYKYEATIEIRPEISGIEFKGLNLKKNVYNIGEKEVEAQLKLLQKNLSQQKTIEEIRPAANNDYALITYEGLKDGQPFEETAKTENYTMKIGLGHFTKDFDDQVVGMKPGENKKISINFPEDYFNSRLANINIVFDVTLNEIREEILPEINDEFAKNFGEFKTLEELKDKIKENLTQGYEKRVEQEINEQIFTELISKTQFEVPETMIGYELENIIAEAERSFAYHNTSLEALGLTKESLSEKYRDVAEKQAKRHLILDKIIEQEKLSLKDEEMQEGFKKISEDFQQPLEEIKEFYSQNMDRLNYFKQTLLEKNAINLILENSNIENVEAVLETGK</sequence>
<evidence type="ECO:0000256" key="4">
    <source>
        <dbReference type="ARBA" id="ARBA00016902"/>
    </source>
</evidence>
<evidence type="ECO:0000256" key="9">
    <source>
        <dbReference type="HAMAP-Rule" id="MF_00303"/>
    </source>
</evidence>
<evidence type="ECO:0000256" key="5">
    <source>
        <dbReference type="ARBA" id="ARBA00023110"/>
    </source>
</evidence>
<dbReference type="GO" id="GO:0051301">
    <property type="term" value="P:cell division"/>
    <property type="evidence" value="ECO:0007669"/>
    <property type="project" value="UniProtKB-KW"/>
</dbReference>
<dbReference type="GO" id="GO:0051083">
    <property type="term" value="P:'de novo' cotranslational protein folding"/>
    <property type="evidence" value="ECO:0007669"/>
    <property type="project" value="TreeGrafter"/>
</dbReference>
<keyword evidence="6 9" id="KW-0143">Chaperone</keyword>
<dbReference type="GO" id="GO:0005737">
    <property type="term" value="C:cytoplasm"/>
    <property type="evidence" value="ECO:0007669"/>
    <property type="project" value="UniProtKB-SubCell"/>
</dbReference>
<dbReference type="PIRSF" id="PIRSF003095">
    <property type="entry name" value="Trigger_factor"/>
    <property type="match status" value="1"/>
</dbReference>
<dbReference type="PANTHER" id="PTHR30560">
    <property type="entry name" value="TRIGGER FACTOR CHAPERONE AND PEPTIDYL-PROLYL CIS/TRANS ISOMERASE"/>
    <property type="match status" value="1"/>
</dbReference>
<dbReference type="InterPro" id="IPR027304">
    <property type="entry name" value="Trigger_fact/SurA_dom_sf"/>
</dbReference>
<gene>
    <name evidence="9" type="primary">tig</name>
    <name evidence="13" type="ORF">N47_G38300</name>
</gene>
<reference evidence="13" key="1">
    <citation type="journal article" date="2011" name="Environ. Microbiol.">
        <title>Genomic insights into the metabolic potential of the polycyclic aromatic hydrocarbon degrading sulfate-reducing Deltaproteobacterium N47.</title>
        <authorList>
            <person name="Bergmann F."/>
            <person name="Selesi D."/>
            <person name="Weinmaier T."/>
            <person name="Tischler P."/>
            <person name="Rattei T."/>
            <person name="Meckenstock R.U."/>
        </authorList>
    </citation>
    <scope>NUCLEOTIDE SEQUENCE</scope>
</reference>